<evidence type="ECO:0000313" key="3">
    <source>
        <dbReference type="EMBL" id="MBC9179123.1"/>
    </source>
</evidence>
<organism evidence="3 4">
    <name type="scientific">Pseudoroseomonas ludipueritiae</name>
    <dbReference type="NCBI Taxonomy" id="198093"/>
    <lineage>
        <taxon>Bacteria</taxon>
        <taxon>Pseudomonadati</taxon>
        <taxon>Pseudomonadota</taxon>
        <taxon>Alphaproteobacteria</taxon>
        <taxon>Acetobacterales</taxon>
        <taxon>Acetobacteraceae</taxon>
        <taxon>Pseudoroseomonas</taxon>
    </lineage>
</organism>
<dbReference type="InterPro" id="IPR029045">
    <property type="entry name" value="ClpP/crotonase-like_dom_sf"/>
</dbReference>
<evidence type="ECO:0000313" key="4">
    <source>
        <dbReference type="Proteomes" id="UP000603940"/>
    </source>
</evidence>
<dbReference type="CDD" id="cd06558">
    <property type="entry name" value="crotonase-like"/>
    <property type="match status" value="1"/>
</dbReference>
<comment type="similarity">
    <text evidence="1 2">Belongs to the enoyl-CoA hydratase/isomerase family.</text>
</comment>
<evidence type="ECO:0000256" key="1">
    <source>
        <dbReference type="ARBA" id="ARBA00005254"/>
    </source>
</evidence>
<dbReference type="NCBIfam" id="NF006140">
    <property type="entry name" value="PRK08290.1"/>
    <property type="match status" value="1"/>
</dbReference>
<evidence type="ECO:0000256" key="2">
    <source>
        <dbReference type="RuleBase" id="RU003707"/>
    </source>
</evidence>
<keyword evidence="4" id="KW-1185">Reference proteome</keyword>
<protein>
    <submittedName>
        <fullName evidence="3">Enoyl-CoA hydratase</fullName>
    </submittedName>
</protein>
<dbReference type="PANTHER" id="PTHR43802:SF1">
    <property type="entry name" value="IP11341P-RELATED"/>
    <property type="match status" value="1"/>
</dbReference>
<dbReference type="Gene3D" id="3.90.226.10">
    <property type="entry name" value="2-enoyl-CoA Hydratase, Chain A, domain 1"/>
    <property type="match status" value="1"/>
</dbReference>
<dbReference type="Proteomes" id="UP000603940">
    <property type="component" value="Unassembled WGS sequence"/>
</dbReference>
<dbReference type="Pfam" id="PF00378">
    <property type="entry name" value="ECH_1"/>
    <property type="match status" value="1"/>
</dbReference>
<dbReference type="InterPro" id="IPR001753">
    <property type="entry name" value="Enoyl-CoA_hydra/iso"/>
</dbReference>
<gene>
    <name evidence="3" type="ORF">IBL25_19460</name>
</gene>
<name>A0ABR7RBM8_9PROT</name>
<dbReference type="SUPFAM" id="SSF52096">
    <property type="entry name" value="ClpP/crotonase"/>
    <property type="match status" value="1"/>
</dbReference>
<dbReference type="RefSeq" id="WP_187780175.1">
    <property type="nucleotide sequence ID" value="NZ_JACTUZ010000121.1"/>
</dbReference>
<comment type="caution">
    <text evidence="3">The sequence shown here is derived from an EMBL/GenBank/DDBJ whole genome shotgun (WGS) entry which is preliminary data.</text>
</comment>
<proteinExistence type="inferred from homology"/>
<dbReference type="EMBL" id="JACTUZ010000121">
    <property type="protein sequence ID" value="MBC9179123.1"/>
    <property type="molecule type" value="Genomic_DNA"/>
</dbReference>
<dbReference type="PROSITE" id="PS00166">
    <property type="entry name" value="ENOYL_COA_HYDRATASE"/>
    <property type="match status" value="1"/>
</dbReference>
<reference evidence="3 4" key="1">
    <citation type="journal article" date="2009" name="Int. J. Syst. Evol. Microbiol.">
        <title>Transfer of Teichococcus ludipueritiae and Muricoccus roseus to the genus Roseomonas, as Roseomonas ludipueritiae comb. nov. and Roseomonas rosea comb. nov., respectively, and emended description of the genus Roseomonas.</title>
        <authorList>
            <person name="Sanchez-Porro C."/>
            <person name="Gallego V."/>
            <person name="Busse H.J."/>
            <person name="Kampfer P."/>
            <person name="Ventosa A."/>
        </authorList>
    </citation>
    <scope>NUCLEOTIDE SEQUENCE [LARGE SCALE GENOMIC DNA]</scope>
    <source>
        <strain evidence="3 4">DSM 14915</strain>
    </source>
</reference>
<dbReference type="PANTHER" id="PTHR43802">
    <property type="entry name" value="ENOYL-COA HYDRATASE"/>
    <property type="match status" value="1"/>
</dbReference>
<sequence length="264" mass="29063">MADEQVVYETREAVAWIWLARPGQRNAQSRRLLDELDAAFLRATADEAVRVIVLAGQGDHFSAGHDLKEAQQSRANFTVEERYAYEELRYYDYCLRIMDCPKPTIAAVQGACVAAGFMVASVCDLIVASEDAFFADPVVRTLGAAAVEVLIHPWVLGARRAKEILFTGDRFTASEALAWGLVNRVVPRAELEAATTTLAERIAESESFSLKLVKRSINRTLDIQGMRSALNAHLDTHQLSHLSEAFKKARETGLAQAIAKGKAS</sequence>
<dbReference type="InterPro" id="IPR018376">
    <property type="entry name" value="Enoyl-CoA_hyd/isom_CS"/>
</dbReference>
<accession>A0ABR7RBM8</accession>